<feature type="compositionally biased region" description="Polar residues" evidence="3">
    <location>
        <begin position="140"/>
        <end position="152"/>
    </location>
</feature>
<dbReference type="EMBL" id="JAANOW010000001">
    <property type="protein sequence ID" value="NIH96105.1"/>
    <property type="molecule type" value="Genomic_DNA"/>
</dbReference>
<evidence type="ECO:0000313" key="6">
    <source>
        <dbReference type="EMBL" id="NIH96105.1"/>
    </source>
</evidence>
<gene>
    <name evidence="6" type="ORF">FHU31_003061</name>
</gene>
<evidence type="ECO:0000256" key="2">
    <source>
        <dbReference type="ARBA" id="ARBA00093774"/>
    </source>
</evidence>
<comment type="caution">
    <text evidence="6">The sequence shown here is derived from an EMBL/GenBank/DDBJ whole genome shotgun (WGS) entry which is preliminary data.</text>
</comment>
<evidence type="ECO:0000256" key="1">
    <source>
        <dbReference type="ARBA" id="ARBA00022729"/>
    </source>
</evidence>
<name>A0A7X5U0E5_9MYCO</name>
<accession>A0A7X5U0E5</accession>
<dbReference type="AlphaFoldDB" id="A0A7X5U0E5"/>
<dbReference type="RefSeq" id="WP_263988072.1">
    <property type="nucleotide sequence ID" value="NZ_JAANOW010000001.1"/>
</dbReference>
<evidence type="ECO:0000256" key="3">
    <source>
        <dbReference type="SAM" id="MobiDB-lite"/>
    </source>
</evidence>
<keyword evidence="1 4" id="KW-0732">Signal</keyword>
<comment type="similarity">
    <text evidence="2">Belongs to the MTB12 family.</text>
</comment>
<sequence length="178" mass="18278">MLSAAISMAALGLSGCSADPVPPAPTATVSSVAAPPGEAALPAPEALTDVLSRLADTSVPGEQKVALVQYATPDDAAALDNFGRALSDNRLLPLTFTATDLAWAPDAPGDVVATMTVSSAASPNPQPRPFVYPMRFTPTPNGWQMSRDTANQLLEMGTKTPLPTPTPPPTPMPAPPPR</sequence>
<organism evidence="6 7">
    <name type="scientific">Mycolicibacterium fluoranthenivorans</name>
    <dbReference type="NCBI Taxonomy" id="258505"/>
    <lineage>
        <taxon>Bacteria</taxon>
        <taxon>Bacillati</taxon>
        <taxon>Actinomycetota</taxon>
        <taxon>Actinomycetes</taxon>
        <taxon>Mycobacteriales</taxon>
        <taxon>Mycobacteriaceae</taxon>
        <taxon>Mycolicibacterium</taxon>
    </lineage>
</organism>
<feature type="signal peptide" evidence="4">
    <location>
        <begin position="1"/>
        <end position="18"/>
    </location>
</feature>
<dbReference type="Proteomes" id="UP000547444">
    <property type="component" value="Unassembled WGS sequence"/>
</dbReference>
<feature type="chain" id="PRO_5030820399" description="Low molecular weight antigen MTB12-like C-terminal domain-containing protein" evidence="4">
    <location>
        <begin position="19"/>
        <end position="178"/>
    </location>
</feature>
<evidence type="ECO:0000256" key="4">
    <source>
        <dbReference type="SAM" id="SignalP"/>
    </source>
</evidence>
<proteinExistence type="inferred from homology"/>
<evidence type="ECO:0000259" key="5">
    <source>
        <dbReference type="Pfam" id="PF26580"/>
    </source>
</evidence>
<dbReference type="Pfam" id="PF26580">
    <property type="entry name" value="Mtb12_C"/>
    <property type="match status" value="1"/>
</dbReference>
<reference evidence="6 7" key="1">
    <citation type="submission" date="2020-03" db="EMBL/GenBank/DDBJ databases">
        <title>Sequencing the genomes of 1000 actinobacteria strains.</title>
        <authorList>
            <person name="Klenk H.-P."/>
        </authorList>
    </citation>
    <scope>NUCLEOTIDE SEQUENCE [LARGE SCALE GENOMIC DNA]</scope>
    <source>
        <strain evidence="6 7">DSM 44556</strain>
    </source>
</reference>
<evidence type="ECO:0000313" key="7">
    <source>
        <dbReference type="Proteomes" id="UP000547444"/>
    </source>
</evidence>
<feature type="compositionally biased region" description="Pro residues" evidence="3">
    <location>
        <begin position="162"/>
        <end position="178"/>
    </location>
</feature>
<dbReference type="InterPro" id="IPR058644">
    <property type="entry name" value="Mtb12-like_C"/>
</dbReference>
<protein>
    <recommendedName>
        <fullName evidence="5">Low molecular weight antigen MTB12-like C-terminal domain-containing protein</fullName>
    </recommendedName>
</protein>
<feature type="domain" description="Low molecular weight antigen MTB12-like C-terminal" evidence="5">
    <location>
        <begin position="41"/>
        <end position="158"/>
    </location>
</feature>
<keyword evidence="7" id="KW-1185">Reference proteome</keyword>
<feature type="region of interest" description="Disordered" evidence="3">
    <location>
        <begin position="140"/>
        <end position="178"/>
    </location>
</feature>